<dbReference type="Pfam" id="PF05593">
    <property type="entry name" value="RHS_repeat"/>
    <property type="match status" value="1"/>
</dbReference>
<keyword evidence="5" id="KW-1185">Reference proteome</keyword>
<dbReference type="InterPro" id="IPR031325">
    <property type="entry name" value="RHS_repeat"/>
</dbReference>
<accession>A0A7C9FZQ7</accession>
<dbReference type="InterPro" id="IPR013783">
    <property type="entry name" value="Ig-like_fold"/>
</dbReference>
<dbReference type="Gene3D" id="2.180.10.10">
    <property type="entry name" value="RHS repeat-associated core"/>
    <property type="match status" value="1"/>
</dbReference>
<dbReference type="NCBIfam" id="TIGR01643">
    <property type="entry name" value="YD_repeat_2x"/>
    <property type="match status" value="1"/>
</dbReference>
<evidence type="ECO:0000313" key="4">
    <source>
        <dbReference type="EMBL" id="MPR35668.1"/>
    </source>
</evidence>
<dbReference type="InterPro" id="IPR014756">
    <property type="entry name" value="Ig_E-set"/>
</dbReference>
<dbReference type="RefSeq" id="WP_152762927.1">
    <property type="nucleotide sequence ID" value="NZ_WHLY01000002.1"/>
</dbReference>
<dbReference type="EMBL" id="WHLY01000002">
    <property type="protein sequence ID" value="MPR35668.1"/>
    <property type="molecule type" value="Genomic_DNA"/>
</dbReference>
<evidence type="ECO:0000259" key="3">
    <source>
        <dbReference type="Pfam" id="PF01833"/>
    </source>
</evidence>
<proteinExistence type="predicted"/>
<feature type="domain" description="IPT/TIG" evidence="3">
    <location>
        <begin position="40"/>
        <end position="118"/>
    </location>
</feature>
<dbReference type="Pfam" id="PF01833">
    <property type="entry name" value="TIG"/>
    <property type="match status" value="1"/>
</dbReference>
<sequence>MKKISLHSVSLLVLLVLSLINCKKNKEPSPAGSGTSNPAPTITSFSPTSGSAGMRVVIVGTGFSTILSNNKVRFGNTEAPLDSATAKRLVTRVPKDIATGKITVEVGGKLATTATDFTVQHVPAAFTGTGGVGGTANVASDVTISSAKAASTIEKEGSNSIIQHGHIWSLNRAQPTLEGFDSVTEGKSELGLLPVNTVFPYTFSSELKTLEPGTAYYVRAYAITSQGTTYGPVTQIQTKKPCLLTSVTEGGRDYQTLEYDSKGRITVLNNPSSYTSKFTYDAEGQLEGYYSKVGDSFTNESYAYAGGRLSRLERTSSYFNKVTRTYDYDGQGKLAKKVETSAENRVEWTYEQGVLKSIVSTSGGKPAGVYTVSDGLLTRRDDGKGTVQTYAYDALGNLTKTEIFTNGKRTAWFESKYDSKPNVGMAFFPLKGWLPEQVREGNFFFLLSGGKSANNVTEESSNQYDTKGVLTTRTDRIIYTYKGERLTGRTYTVFIPDVKPSLRVYVYNYSGDCN</sequence>
<feature type="chain" id="PRO_5028804409" description="IPT/TIG domain-containing protein" evidence="2">
    <location>
        <begin position="24"/>
        <end position="514"/>
    </location>
</feature>
<feature type="region of interest" description="Disordered" evidence="1">
    <location>
        <begin position="26"/>
        <end position="47"/>
    </location>
</feature>
<dbReference type="Gene3D" id="2.60.40.10">
    <property type="entry name" value="Immunoglobulins"/>
    <property type="match status" value="1"/>
</dbReference>
<dbReference type="SUPFAM" id="SSF81296">
    <property type="entry name" value="E set domains"/>
    <property type="match status" value="1"/>
</dbReference>
<comment type="caution">
    <text evidence="4">The sequence shown here is derived from an EMBL/GenBank/DDBJ whole genome shotgun (WGS) entry which is preliminary data.</text>
</comment>
<keyword evidence="2" id="KW-0732">Signal</keyword>
<dbReference type="Proteomes" id="UP000479293">
    <property type="component" value="Unassembled WGS sequence"/>
</dbReference>
<name>A0A7C9FZQ7_9BACT</name>
<feature type="compositionally biased region" description="Polar residues" evidence="1">
    <location>
        <begin position="32"/>
        <end position="47"/>
    </location>
</feature>
<evidence type="ECO:0000256" key="2">
    <source>
        <dbReference type="SAM" id="SignalP"/>
    </source>
</evidence>
<evidence type="ECO:0000256" key="1">
    <source>
        <dbReference type="SAM" id="MobiDB-lite"/>
    </source>
</evidence>
<evidence type="ECO:0000313" key="5">
    <source>
        <dbReference type="Proteomes" id="UP000479293"/>
    </source>
</evidence>
<dbReference type="CDD" id="cd00603">
    <property type="entry name" value="IPT_PCSR"/>
    <property type="match status" value="1"/>
</dbReference>
<dbReference type="InterPro" id="IPR002909">
    <property type="entry name" value="IPT_dom"/>
</dbReference>
<dbReference type="AlphaFoldDB" id="A0A7C9FZQ7"/>
<feature type="signal peptide" evidence="2">
    <location>
        <begin position="1"/>
        <end position="23"/>
    </location>
</feature>
<dbReference type="InterPro" id="IPR006530">
    <property type="entry name" value="YD"/>
</dbReference>
<organism evidence="4 5">
    <name type="scientific">Salmonirosea aquatica</name>
    <dbReference type="NCBI Taxonomy" id="2654236"/>
    <lineage>
        <taxon>Bacteria</taxon>
        <taxon>Pseudomonadati</taxon>
        <taxon>Bacteroidota</taxon>
        <taxon>Cytophagia</taxon>
        <taxon>Cytophagales</taxon>
        <taxon>Spirosomataceae</taxon>
        <taxon>Salmonirosea</taxon>
    </lineage>
</organism>
<protein>
    <recommendedName>
        <fullName evidence="3">IPT/TIG domain-containing protein</fullName>
    </recommendedName>
</protein>
<gene>
    <name evidence="4" type="ORF">GBK04_20510</name>
</gene>
<reference evidence="4 5" key="1">
    <citation type="submission" date="2019-10" db="EMBL/GenBank/DDBJ databases">
        <title>Draft Genome Sequence of Cytophagaceae sp. SJW1-29.</title>
        <authorList>
            <person name="Choi A."/>
        </authorList>
    </citation>
    <scope>NUCLEOTIDE SEQUENCE [LARGE SCALE GENOMIC DNA]</scope>
    <source>
        <strain evidence="4 5">SJW1-29</strain>
    </source>
</reference>